<protein>
    <submittedName>
        <fullName evidence="2">Uncharacterized protein</fullName>
    </submittedName>
</protein>
<organism evidence="2 3">
    <name type="scientific">Candidatus Scybalocola faecigallinarum</name>
    <dbReference type="NCBI Taxonomy" id="2840941"/>
    <lineage>
        <taxon>Bacteria</taxon>
        <taxon>Bacillati</taxon>
        <taxon>Bacillota</taxon>
        <taxon>Clostridia</taxon>
        <taxon>Lachnospirales</taxon>
        <taxon>Lachnospiraceae</taxon>
        <taxon>Lachnospiraceae incertae sedis</taxon>
        <taxon>Candidatus Scybalocola (ex Gilroy et al. 2021)</taxon>
    </lineage>
</organism>
<dbReference type="AlphaFoldDB" id="A0A9D1F489"/>
<reference evidence="2" key="1">
    <citation type="submission" date="2020-10" db="EMBL/GenBank/DDBJ databases">
        <authorList>
            <person name="Gilroy R."/>
        </authorList>
    </citation>
    <scope>NUCLEOTIDE SEQUENCE</scope>
    <source>
        <strain evidence="2">CHK178-757</strain>
    </source>
</reference>
<keyword evidence="1" id="KW-0472">Membrane</keyword>
<gene>
    <name evidence="2" type="ORF">IAB46_07385</name>
</gene>
<dbReference type="Proteomes" id="UP000823927">
    <property type="component" value="Unassembled WGS sequence"/>
</dbReference>
<comment type="caution">
    <text evidence="2">The sequence shown here is derived from an EMBL/GenBank/DDBJ whole genome shotgun (WGS) entry which is preliminary data.</text>
</comment>
<evidence type="ECO:0000313" key="2">
    <source>
        <dbReference type="EMBL" id="HIS47363.1"/>
    </source>
</evidence>
<reference evidence="2" key="2">
    <citation type="journal article" date="2021" name="PeerJ">
        <title>Extensive microbial diversity within the chicken gut microbiome revealed by metagenomics and culture.</title>
        <authorList>
            <person name="Gilroy R."/>
            <person name="Ravi A."/>
            <person name="Getino M."/>
            <person name="Pursley I."/>
            <person name="Horton D.L."/>
            <person name="Alikhan N.F."/>
            <person name="Baker D."/>
            <person name="Gharbi K."/>
            <person name="Hall N."/>
            <person name="Watson M."/>
            <person name="Adriaenssens E.M."/>
            <person name="Foster-Nyarko E."/>
            <person name="Jarju S."/>
            <person name="Secka A."/>
            <person name="Antonio M."/>
            <person name="Oren A."/>
            <person name="Chaudhuri R.R."/>
            <person name="La Ragione R."/>
            <person name="Hildebrand F."/>
            <person name="Pallen M.J."/>
        </authorList>
    </citation>
    <scope>NUCLEOTIDE SEQUENCE</scope>
    <source>
        <strain evidence="2">CHK178-757</strain>
    </source>
</reference>
<accession>A0A9D1F489</accession>
<name>A0A9D1F489_9FIRM</name>
<evidence type="ECO:0000313" key="3">
    <source>
        <dbReference type="Proteomes" id="UP000823927"/>
    </source>
</evidence>
<dbReference type="EMBL" id="DVIT01000027">
    <property type="protein sequence ID" value="HIS47363.1"/>
    <property type="molecule type" value="Genomic_DNA"/>
</dbReference>
<keyword evidence="1" id="KW-1133">Transmembrane helix</keyword>
<keyword evidence="1" id="KW-0812">Transmembrane</keyword>
<sequence>MDFKPGNAGQRPVCIVPFICAFFVWFFYLPAQALAALSLACQTGNPAPCTATPDPAHEV</sequence>
<evidence type="ECO:0000256" key="1">
    <source>
        <dbReference type="SAM" id="Phobius"/>
    </source>
</evidence>
<proteinExistence type="predicted"/>
<feature type="transmembrane region" description="Helical" evidence="1">
    <location>
        <begin position="12"/>
        <end position="29"/>
    </location>
</feature>